<evidence type="ECO:0000313" key="7">
    <source>
        <dbReference type="Proteomes" id="UP000076738"/>
    </source>
</evidence>
<evidence type="ECO:0000256" key="4">
    <source>
        <dbReference type="RuleBase" id="RU000363"/>
    </source>
</evidence>
<comment type="similarity">
    <text evidence="1 4">Belongs to the short-chain dehydrogenases/reductases (SDR) family.</text>
</comment>
<dbReference type="CDD" id="cd05374">
    <property type="entry name" value="17beta-HSD-like_SDR_c"/>
    <property type="match status" value="1"/>
</dbReference>
<dbReference type="InterPro" id="IPR020904">
    <property type="entry name" value="Sc_DH/Rdtase_CS"/>
</dbReference>
<evidence type="ECO:0000256" key="1">
    <source>
        <dbReference type="ARBA" id="ARBA00006484"/>
    </source>
</evidence>
<keyword evidence="3" id="KW-0560">Oxidoreductase</keyword>
<dbReference type="InterPro" id="IPR036291">
    <property type="entry name" value="NAD(P)-bd_dom_sf"/>
</dbReference>
<dbReference type="PRINTS" id="PR00081">
    <property type="entry name" value="GDHRDH"/>
</dbReference>
<name>A0A167PZC3_CALVF</name>
<dbReference type="STRING" id="1330018.A0A167PZC3"/>
<dbReference type="OrthoDB" id="2102561at2759"/>
<evidence type="ECO:0000313" key="6">
    <source>
        <dbReference type="EMBL" id="KZO99280.1"/>
    </source>
</evidence>
<dbReference type="GO" id="GO:0005783">
    <property type="term" value="C:endoplasmic reticulum"/>
    <property type="evidence" value="ECO:0007669"/>
    <property type="project" value="TreeGrafter"/>
</dbReference>
<protein>
    <submittedName>
        <fullName evidence="6">Oxidoreductase</fullName>
    </submittedName>
</protein>
<dbReference type="PROSITE" id="PS00061">
    <property type="entry name" value="ADH_SHORT"/>
    <property type="match status" value="1"/>
</dbReference>
<proteinExistence type="inferred from homology"/>
<evidence type="ECO:0000256" key="2">
    <source>
        <dbReference type="ARBA" id="ARBA00022857"/>
    </source>
</evidence>
<reference evidence="6 7" key="1">
    <citation type="journal article" date="2016" name="Mol. Biol. Evol.">
        <title>Comparative Genomics of Early-Diverging Mushroom-Forming Fungi Provides Insights into the Origins of Lignocellulose Decay Capabilities.</title>
        <authorList>
            <person name="Nagy L.G."/>
            <person name="Riley R."/>
            <person name="Tritt A."/>
            <person name="Adam C."/>
            <person name="Daum C."/>
            <person name="Floudas D."/>
            <person name="Sun H."/>
            <person name="Yadav J.S."/>
            <person name="Pangilinan J."/>
            <person name="Larsson K.H."/>
            <person name="Matsuura K."/>
            <person name="Barry K."/>
            <person name="Labutti K."/>
            <person name="Kuo R."/>
            <person name="Ohm R.A."/>
            <person name="Bhattacharya S.S."/>
            <person name="Shirouzu T."/>
            <person name="Yoshinaga Y."/>
            <person name="Martin F.M."/>
            <person name="Grigoriev I.V."/>
            <person name="Hibbett D.S."/>
        </authorList>
    </citation>
    <scope>NUCLEOTIDE SEQUENCE [LARGE SCALE GENOMIC DNA]</scope>
    <source>
        <strain evidence="6 7">TUFC12733</strain>
    </source>
</reference>
<dbReference type="AlphaFoldDB" id="A0A167PZC3"/>
<dbReference type="InterPro" id="IPR057326">
    <property type="entry name" value="KR_dom"/>
</dbReference>
<keyword evidence="7" id="KW-1185">Reference proteome</keyword>
<sequence>MSTSKPVVLITGCSAGGIGYSLCEEFAPHAQFVYATARRLEAMTGLPRDNIRTLEIDVCSAKSIEAAVNTVIEECGRIDIVVSNAGVGAFGPILDIPVDKARAAFDTNYFGSHRLAQAVLPHMFERRSGKFVLVGSIGGLVPVPWNGTYAASKAALHTLADVLRHECTPFNVQVMTLIPGFVKSHIIDNMQGYTLPPSSVYLPWAVPIYKRFSASQTSPACIPAKQFSDRVVKELLKNKIKWIFLLGGNSNWMWFLNLWPRKWALAYLWRGGSK</sequence>
<organism evidence="6 7">
    <name type="scientific">Calocera viscosa (strain TUFC12733)</name>
    <dbReference type="NCBI Taxonomy" id="1330018"/>
    <lineage>
        <taxon>Eukaryota</taxon>
        <taxon>Fungi</taxon>
        <taxon>Dikarya</taxon>
        <taxon>Basidiomycota</taxon>
        <taxon>Agaricomycotina</taxon>
        <taxon>Dacrymycetes</taxon>
        <taxon>Dacrymycetales</taxon>
        <taxon>Dacrymycetaceae</taxon>
        <taxon>Calocera</taxon>
    </lineage>
</organism>
<dbReference type="SUPFAM" id="SSF51735">
    <property type="entry name" value="NAD(P)-binding Rossmann-fold domains"/>
    <property type="match status" value="1"/>
</dbReference>
<dbReference type="GO" id="GO:0016491">
    <property type="term" value="F:oxidoreductase activity"/>
    <property type="evidence" value="ECO:0007669"/>
    <property type="project" value="UniProtKB-KW"/>
</dbReference>
<evidence type="ECO:0000256" key="3">
    <source>
        <dbReference type="ARBA" id="ARBA00023002"/>
    </source>
</evidence>
<dbReference type="Gene3D" id="3.40.50.720">
    <property type="entry name" value="NAD(P)-binding Rossmann-like Domain"/>
    <property type="match status" value="1"/>
</dbReference>
<dbReference type="EMBL" id="KV417272">
    <property type="protein sequence ID" value="KZO99280.1"/>
    <property type="molecule type" value="Genomic_DNA"/>
</dbReference>
<evidence type="ECO:0000259" key="5">
    <source>
        <dbReference type="SMART" id="SM00822"/>
    </source>
</evidence>
<dbReference type="InterPro" id="IPR002347">
    <property type="entry name" value="SDR_fam"/>
</dbReference>
<dbReference type="PANTHER" id="PTHR44169">
    <property type="entry name" value="NADPH-DEPENDENT 1-ACYLDIHYDROXYACETONE PHOSPHATE REDUCTASE"/>
    <property type="match status" value="1"/>
</dbReference>
<dbReference type="Proteomes" id="UP000076738">
    <property type="component" value="Unassembled WGS sequence"/>
</dbReference>
<keyword evidence="2" id="KW-0521">NADP</keyword>
<dbReference type="Pfam" id="PF00106">
    <property type="entry name" value="adh_short"/>
    <property type="match status" value="1"/>
</dbReference>
<dbReference type="PANTHER" id="PTHR44169:SF6">
    <property type="entry name" value="NADPH-DEPENDENT 1-ACYLDIHYDROXYACETONE PHOSPHATE REDUCTASE"/>
    <property type="match status" value="1"/>
</dbReference>
<feature type="domain" description="Ketoreductase" evidence="5">
    <location>
        <begin position="6"/>
        <end position="181"/>
    </location>
</feature>
<dbReference type="PRINTS" id="PR00080">
    <property type="entry name" value="SDRFAMILY"/>
</dbReference>
<gene>
    <name evidence="6" type="ORF">CALVIDRAFT_534258</name>
</gene>
<dbReference type="SMART" id="SM00822">
    <property type="entry name" value="PKS_KR"/>
    <property type="match status" value="1"/>
</dbReference>
<accession>A0A167PZC3</accession>